<dbReference type="Pfam" id="PF01165">
    <property type="entry name" value="Ribosomal_S21"/>
    <property type="match status" value="1"/>
</dbReference>
<dbReference type="PANTHER" id="PTHR41237">
    <property type="entry name" value="37S RIBOSOMAL PROTEIN MRP21, MITOCHONDRIAL"/>
    <property type="match status" value="1"/>
</dbReference>
<keyword evidence="6" id="KW-1185">Reference proteome</keyword>
<evidence type="ECO:0000256" key="2">
    <source>
        <dbReference type="ARBA" id="ARBA00022980"/>
    </source>
</evidence>
<dbReference type="InterPro" id="IPR052837">
    <property type="entry name" value="Mitoribosomal_bS21"/>
</dbReference>
<dbReference type="PANTHER" id="PTHR41237:SF1">
    <property type="entry name" value="SMALL RIBOSOMAL SUBUNIT PROTEIN BS21M"/>
    <property type="match status" value="1"/>
</dbReference>
<dbReference type="GO" id="GO:0003735">
    <property type="term" value="F:structural constituent of ribosome"/>
    <property type="evidence" value="ECO:0007669"/>
    <property type="project" value="InterPro"/>
</dbReference>
<organism evidence="5 6">
    <name type="scientific">Taphrina deformans (strain PYCC 5710 / ATCC 11124 / CBS 356.35 / IMI 108563 / JCM 9778 / NBRC 8474)</name>
    <name type="common">Peach leaf curl fungus</name>
    <name type="synonym">Lalaria deformans</name>
    <dbReference type="NCBI Taxonomy" id="1097556"/>
    <lineage>
        <taxon>Eukaryota</taxon>
        <taxon>Fungi</taxon>
        <taxon>Dikarya</taxon>
        <taxon>Ascomycota</taxon>
        <taxon>Taphrinomycotina</taxon>
        <taxon>Taphrinomycetes</taxon>
        <taxon>Taphrinales</taxon>
        <taxon>Taphrinaceae</taxon>
        <taxon>Taphrina</taxon>
    </lineage>
</organism>
<evidence type="ECO:0000256" key="4">
    <source>
        <dbReference type="SAM" id="SignalP"/>
    </source>
</evidence>
<protein>
    <submittedName>
        <fullName evidence="5">Uncharacterized protein</fullName>
    </submittedName>
</protein>
<sequence>MMHFSLLSVPLLPLRQISLLRQATTDAKKSSEDTSDNSKIGDDWTAILKTMDQGRKQNTRYQNNPLPDLMPKAAFLSNIRRPVAASGPFSTYAGRTKEVKNGDISAAFRALNSTLRNNSVARDYRTQKFYEKPSNKRVRLNRERHRKRFLSGVKRLVNLVKEQRKFL</sequence>
<accession>R4XLJ0</accession>
<dbReference type="GO" id="GO:0006412">
    <property type="term" value="P:translation"/>
    <property type="evidence" value="ECO:0007669"/>
    <property type="project" value="InterPro"/>
</dbReference>
<feature type="signal peptide" evidence="4">
    <location>
        <begin position="1"/>
        <end position="19"/>
    </location>
</feature>
<dbReference type="VEuPathDB" id="FungiDB:TAPDE_004551"/>
<dbReference type="EMBL" id="CAHR02000207">
    <property type="protein sequence ID" value="CCG84155.1"/>
    <property type="molecule type" value="Genomic_DNA"/>
</dbReference>
<keyword evidence="3" id="KW-0687">Ribonucleoprotein</keyword>
<dbReference type="AlphaFoldDB" id="R4XLJ0"/>
<dbReference type="STRING" id="1097556.R4XLJ0"/>
<feature type="chain" id="PRO_5004381682" evidence="4">
    <location>
        <begin position="20"/>
        <end position="167"/>
    </location>
</feature>
<name>R4XLJ0_TAPDE</name>
<comment type="caution">
    <text evidence="5">The sequence shown here is derived from an EMBL/GenBank/DDBJ whole genome shotgun (WGS) entry which is preliminary data.</text>
</comment>
<dbReference type="GO" id="GO:1990904">
    <property type="term" value="C:ribonucleoprotein complex"/>
    <property type="evidence" value="ECO:0007669"/>
    <property type="project" value="UniProtKB-KW"/>
</dbReference>
<reference evidence="5 6" key="1">
    <citation type="journal article" date="2013" name="MBio">
        <title>Genome sequencing of the plant pathogen Taphrina deformans, the causal agent of peach leaf curl.</title>
        <authorList>
            <person name="Cisse O.H."/>
            <person name="Almeida J.M.G.C.F."/>
            <person name="Fonseca A."/>
            <person name="Kumar A.A."/>
            <person name="Salojaervi J."/>
            <person name="Overmyer K."/>
            <person name="Hauser P.M."/>
            <person name="Pagni M."/>
        </authorList>
    </citation>
    <scope>NUCLEOTIDE SEQUENCE [LARGE SCALE GENOMIC DNA]</scope>
    <source>
        <strain evidence="6">PYCC 5710 / ATCC 11124 / CBS 356.35 / IMI 108563 / JCM 9778 / NBRC 8474</strain>
    </source>
</reference>
<gene>
    <name evidence="5" type="ORF">TAPDE_004551</name>
</gene>
<keyword evidence="4" id="KW-0732">Signal</keyword>
<dbReference type="GO" id="GO:0005840">
    <property type="term" value="C:ribosome"/>
    <property type="evidence" value="ECO:0007669"/>
    <property type="project" value="UniProtKB-KW"/>
</dbReference>
<dbReference type="Proteomes" id="UP000013776">
    <property type="component" value="Unassembled WGS sequence"/>
</dbReference>
<evidence type="ECO:0000256" key="3">
    <source>
        <dbReference type="ARBA" id="ARBA00023274"/>
    </source>
</evidence>
<dbReference type="OrthoDB" id="2501249at2759"/>
<dbReference type="eggNOG" id="ENOG502RJFK">
    <property type="taxonomic scope" value="Eukaryota"/>
</dbReference>
<evidence type="ECO:0000256" key="1">
    <source>
        <dbReference type="ARBA" id="ARBA00006640"/>
    </source>
</evidence>
<dbReference type="NCBIfam" id="TIGR00030">
    <property type="entry name" value="S21p"/>
    <property type="match status" value="1"/>
</dbReference>
<dbReference type="InterPro" id="IPR001911">
    <property type="entry name" value="Ribosomal_bS21"/>
</dbReference>
<evidence type="ECO:0000313" key="5">
    <source>
        <dbReference type="EMBL" id="CCG84155.1"/>
    </source>
</evidence>
<evidence type="ECO:0000313" key="6">
    <source>
        <dbReference type="Proteomes" id="UP000013776"/>
    </source>
</evidence>
<comment type="similarity">
    <text evidence="1">Belongs to the bacterial ribosomal protein bS21 family.</text>
</comment>
<proteinExistence type="inferred from homology"/>
<keyword evidence="2" id="KW-0689">Ribosomal protein</keyword>